<dbReference type="EMBL" id="BGZK01000019">
    <property type="protein sequence ID" value="GBP05685.1"/>
    <property type="molecule type" value="Genomic_DNA"/>
</dbReference>
<proteinExistence type="predicted"/>
<organism evidence="1 2">
    <name type="scientific">Eumeta variegata</name>
    <name type="common">Bagworm moth</name>
    <name type="synonym">Eumeta japonica</name>
    <dbReference type="NCBI Taxonomy" id="151549"/>
    <lineage>
        <taxon>Eukaryota</taxon>
        <taxon>Metazoa</taxon>
        <taxon>Ecdysozoa</taxon>
        <taxon>Arthropoda</taxon>
        <taxon>Hexapoda</taxon>
        <taxon>Insecta</taxon>
        <taxon>Pterygota</taxon>
        <taxon>Neoptera</taxon>
        <taxon>Endopterygota</taxon>
        <taxon>Lepidoptera</taxon>
        <taxon>Glossata</taxon>
        <taxon>Ditrysia</taxon>
        <taxon>Tineoidea</taxon>
        <taxon>Psychidae</taxon>
        <taxon>Oiketicinae</taxon>
        <taxon>Eumeta</taxon>
    </lineage>
</organism>
<keyword evidence="2" id="KW-1185">Reference proteome</keyword>
<evidence type="ECO:0000313" key="2">
    <source>
        <dbReference type="Proteomes" id="UP000299102"/>
    </source>
</evidence>
<name>A0A4C1SUS0_EUMVA</name>
<gene>
    <name evidence="1" type="ORF">EVAR_5030_1</name>
</gene>
<reference evidence="1 2" key="1">
    <citation type="journal article" date="2019" name="Commun. Biol.">
        <title>The bagworm genome reveals a unique fibroin gene that provides high tensile strength.</title>
        <authorList>
            <person name="Kono N."/>
            <person name="Nakamura H."/>
            <person name="Ohtoshi R."/>
            <person name="Tomita M."/>
            <person name="Numata K."/>
            <person name="Arakawa K."/>
        </authorList>
    </citation>
    <scope>NUCLEOTIDE SEQUENCE [LARGE SCALE GENOMIC DNA]</scope>
</reference>
<evidence type="ECO:0000313" key="1">
    <source>
        <dbReference type="EMBL" id="GBP05685.1"/>
    </source>
</evidence>
<protein>
    <submittedName>
        <fullName evidence="1">Uncharacterized protein</fullName>
    </submittedName>
</protein>
<sequence>MTAKLYVFYYKGGPQNELVPFLAKPCRPRRHPPPPRRLETSLLKTFKALSFGKSLFSEVPVQKPINRANGRPAFAKRKFFEYPQHVPKAGCRMTLSYGNSIQGRPLADPYLSHAFFL</sequence>
<accession>A0A4C1SUS0</accession>
<comment type="caution">
    <text evidence="1">The sequence shown here is derived from an EMBL/GenBank/DDBJ whole genome shotgun (WGS) entry which is preliminary data.</text>
</comment>
<dbReference type="AlphaFoldDB" id="A0A4C1SUS0"/>
<dbReference type="Proteomes" id="UP000299102">
    <property type="component" value="Unassembled WGS sequence"/>
</dbReference>